<evidence type="ECO:0000313" key="10">
    <source>
        <dbReference type="Proteomes" id="UP001148299"/>
    </source>
</evidence>
<proteinExistence type="inferred from homology"/>
<name>A0A9W9RK23_PENBR</name>
<evidence type="ECO:0000256" key="6">
    <source>
        <dbReference type="ARBA" id="ARBA00022837"/>
    </source>
</evidence>
<dbReference type="InterPro" id="IPR029058">
    <property type="entry name" value="AB_hydrolase_fold"/>
</dbReference>
<keyword evidence="5 8" id="KW-0378">Hydrolase</keyword>
<dbReference type="GO" id="GO:0017000">
    <property type="term" value="P:antibiotic biosynthetic process"/>
    <property type="evidence" value="ECO:0007669"/>
    <property type="project" value="UniProtKB-ARBA"/>
</dbReference>
<dbReference type="PANTHER" id="PTHR33938:SF2">
    <property type="entry name" value="CARBOXYLIC ESTER HYDROLASE"/>
    <property type="match status" value="1"/>
</dbReference>
<feature type="signal peptide" evidence="8">
    <location>
        <begin position="1"/>
        <end position="19"/>
    </location>
</feature>
<dbReference type="AlphaFoldDB" id="A0A9W9RK23"/>
<keyword evidence="3" id="KW-0479">Metal-binding</keyword>
<dbReference type="GO" id="GO:0046872">
    <property type="term" value="F:metal ion binding"/>
    <property type="evidence" value="ECO:0007669"/>
    <property type="project" value="UniProtKB-KW"/>
</dbReference>
<dbReference type="Proteomes" id="UP001148299">
    <property type="component" value="Unassembled WGS sequence"/>
</dbReference>
<keyword evidence="7" id="KW-1015">Disulfide bond</keyword>
<dbReference type="EC" id="3.1.1.-" evidence="8"/>
<sequence length="566" mass="62585">MVSFQKIAVLLVSLGCIAATKHLSSDDCNVKRFQSFINTNGTDATVQSATYVPANGYLNPMNYSSSTEFPTNLPESCAVQISVASEGNSSYLVGIILPYEWNGRLLSAAAGGGINWVDMVRGPQTLSVRLLTEVPHQGTGTHYGFATLSSNLGHVGIDTAGTWAINRPESVIDWGYRAWHGTTVLGKLLINEWYGTPSKYNYFYGCSTGGRQGMKNLQTYPDDYDGIIAGAPAWWTTHQQLWNLKQTVYQAPADSAHTIPEKMFDLIAAEAIKQCDGQDGLVDSIISDPQGCNFDPNTLACNATSITGECLTSPQLSTLFKLYNDWVDVNQTYVYGHMWLGSEASWLLGNIGLGRNTTIEQQYWYPRDILGLGEDFTWEDLSYKTVELADRLNPGNATADKFDISDFYNRGGKFLHYHGMSDAYVSPDASIYYYNQASSAMKPQGVDMDDFYRLFLVPGMEHCLSTPDEVNAPWYFAGPDQAATINTGTYSTPGYRDAHHDIVLAMMAWVENGTAPNDIIATKWKNDTSASEVLRQRPICHYPYQAKHNGKDEPNDAASWSCETLF</sequence>
<reference evidence="9" key="1">
    <citation type="submission" date="2022-12" db="EMBL/GenBank/DDBJ databases">
        <authorList>
            <person name="Petersen C."/>
        </authorList>
    </citation>
    <scope>NUCLEOTIDE SEQUENCE</scope>
    <source>
        <strain evidence="9">IBT 35675</strain>
    </source>
</reference>
<keyword evidence="2" id="KW-0719">Serine esterase</keyword>
<accession>A0A9W9RK23</accession>
<feature type="chain" id="PRO_5041012657" description="Carboxylic ester hydrolase" evidence="8">
    <location>
        <begin position="20"/>
        <end position="566"/>
    </location>
</feature>
<keyword evidence="10" id="KW-1185">Reference proteome</keyword>
<evidence type="ECO:0000256" key="2">
    <source>
        <dbReference type="ARBA" id="ARBA00022487"/>
    </source>
</evidence>
<dbReference type="SUPFAM" id="SSF53474">
    <property type="entry name" value="alpha/beta-Hydrolases"/>
    <property type="match status" value="1"/>
</dbReference>
<evidence type="ECO:0000256" key="8">
    <source>
        <dbReference type="RuleBase" id="RU361238"/>
    </source>
</evidence>
<protein>
    <recommendedName>
        <fullName evidence="8">Carboxylic ester hydrolase</fullName>
        <ecNumber evidence="8">3.1.1.-</ecNumber>
    </recommendedName>
</protein>
<evidence type="ECO:0000256" key="1">
    <source>
        <dbReference type="ARBA" id="ARBA00006249"/>
    </source>
</evidence>
<evidence type="ECO:0000256" key="4">
    <source>
        <dbReference type="ARBA" id="ARBA00022729"/>
    </source>
</evidence>
<reference evidence="9" key="2">
    <citation type="journal article" date="2023" name="IMA Fungus">
        <title>Comparative genomic study of the Penicillium genus elucidates a diverse pangenome and 15 lateral gene transfer events.</title>
        <authorList>
            <person name="Petersen C."/>
            <person name="Sorensen T."/>
            <person name="Nielsen M.R."/>
            <person name="Sondergaard T.E."/>
            <person name="Sorensen J.L."/>
            <person name="Fitzpatrick D.A."/>
            <person name="Frisvad J.C."/>
            <person name="Nielsen K.L."/>
        </authorList>
    </citation>
    <scope>NUCLEOTIDE SEQUENCE</scope>
    <source>
        <strain evidence="9">IBT 35675</strain>
    </source>
</reference>
<dbReference type="Pfam" id="PF07519">
    <property type="entry name" value="Tannase"/>
    <property type="match status" value="2"/>
</dbReference>
<keyword evidence="6" id="KW-0106">Calcium</keyword>
<dbReference type="InterPro" id="IPR011118">
    <property type="entry name" value="Tannase/feruloyl_esterase"/>
</dbReference>
<dbReference type="Gene3D" id="3.40.50.1820">
    <property type="entry name" value="alpha/beta hydrolase"/>
    <property type="match status" value="1"/>
</dbReference>
<organism evidence="9 10">
    <name type="scientific">Penicillium brevicompactum</name>
    <dbReference type="NCBI Taxonomy" id="5074"/>
    <lineage>
        <taxon>Eukaryota</taxon>
        <taxon>Fungi</taxon>
        <taxon>Dikarya</taxon>
        <taxon>Ascomycota</taxon>
        <taxon>Pezizomycotina</taxon>
        <taxon>Eurotiomycetes</taxon>
        <taxon>Eurotiomycetidae</taxon>
        <taxon>Eurotiales</taxon>
        <taxon>Aspergillaceae</taxon>
        <taxon>Penicillium</taxon>
    </lineage>
</organism>
<dbReference type="GO" id="GO:0030600">
    <property type="term" value="F:feruloyl esterase activity"/>
    <property type="evidence" value="ECO:0007669"/>
    <property type="project" value="UniProtKB-ARBA"/>
</dbReference>
<keyword evidence="4 8" id="KW-0732">Signal</keyword>
<comment type="similarity">
    <text evidence="1 8">Belongs to the tannase family.</text>
</comment>
<comment type="caution">
    <text evidence="9">The sequence shown here is derived from an EMBL/GenBank/DDBJ whole genome shotgun (WGS) entry which is preliminary data.</text>
</comment>
<dbReference type="GO" id="GO:0072330">
    <property type="term" value="P:monocarboxylic acid biosynthetic process"/>
    <property type="evidence" value="ECO:0007669"/>
    <property type="project" value="UniProtKB-ARBA"/>
</dbReference>
<evidence type="ECO:0000256" key="3">
    <source>
        <dbReference type="ARBA" id="ARBA00022723"/>
    </source>
</evidence>
<evidence type="ECO:0000256" key="7">
    <source>
        <dbReference type="ARBA" id="ARBA00023157"/>
    </source>
</evidence>
<dbReference type="EMBL" id="JAPZBR010000002">
    <property type="protein sequence ID" value="KAJ5360990.1"/>
    <property type="molecule type" value="Genomic_DNA"/>
</dbReference>
<dbReference type="PANTHER" id="PTHR33938">
    <property type="entry name" value="FERULOYL ESTERASE B-RELATED"/>
    <property type="match status" value="1"/>
</dbReference>
<evidence type="ECO:0000313" key="9">
    <source>
        <dbReference type="EMBL" id="KAJ5360990.1"/>
    </source>
</evidence>
<gene>
    <name evidence="9" type="ORF">N7541_001834</name>
</gene>
<evidence type="ECO:0000256" key="5">
    <source>
        <dbReference type="ARBA" id="ARBA00022801"/>
    </source>
</evidence>